<dbReference type="InterPro" id="IPR021136">
    <property type="entry name" value="Flagellar_hook_control-like_C"/>
</dbReference>
<feature type="region of interest" description="Disordered" evidence="4">
    <location>
        <begin position="469"/>
        <end position="526"/>
    </location>
</feature>
<dbReference type="PANTHER" id="PTHR37533:SF2">
    <property type="entry name" value="FLAGELLAR HOOK-LENGTH CONTROL PROTEIN"/>
    <property type="match status" value="1"/>
</dbReference>
<comment type="similarity">
    <text evidence="2">Belongs to the FliK family.</text>
</comment>
<dbReference type="InterPro" id="IPR052563">
    <property type="entry name" value="FliK"/>
</dbReference>
<sequence length="526" mass="56620">MTINDISMLAVSEQDVYSNKQTSNSKRSDDSDTGFFNQLEDANKAAYDNNSKAKTGASNAKTEQPEARDDAVSGDSMLAQINAAHTIDTSVKKNADAKAEALDEDAKQLKGKPDDQLAPIVIAPRKGVLSDVAASAEAANEKLMPLSQSMATANNKGDATAQKQSVDAAVMNLLSKDSEAIKADPLLAKLTPEQHEQLTTQLQASSKPNGNDNLATLKQMLTQYVVESDKASAADTAKQALNSQINALTTPEKQALLSQLNSYIKNEQPQGEQLASIKQTIADLSASIDKTALITADDKTALNALSDKELTKSLESLPKTNTEQLSPRTAQLLTQITSTVNGLGLNDSIGYEQTIIDMQALQAGQLQSTAQVKQASLDPGVMQALNIIKSDAAKMLQERVSSMLSINNKVAEIRLDPPEMGSMQIRIRSDAEQAQINFVVQNQQAKEALEQSLPRLREMLAQQGIDLGESTISYGEPGGQGAEQNDDSDSRRLTNNELTSDENDEQINTQMPSSRQQTSSSIDYYA</sequence>
<dbReference type="KEGG" id="ptn:PTRA_a0909"/>
<dbReference type="GO" id="GO:0044780">
    <property type="term" value="P:bacterial-type flagellum assembly"/>
    <property type="evidence" value="ECO:0007669"/>
    <property type="project" value="InterPro"/>
</dbReference>
<evidence type="ECO:0000256" key="3">
    <source>
        <dbReference type="ARBA" id="ARBA00022795"/>
    </source>
</evidence>
<evidence type="ECO:0000256" key="2">
    <source>
        <dbReference type="ARBA" id="ARBA00009149"/>
    </source>
</evidence>
<proteinExistence type="inferred from homology"/>
<dbReference type="CDD" id="cd17470">
    <property type="entry name" value="T3SS_Flik_C"/>
    <property type="match status" value="1"/>
</dbReference>
<keyword evidence="3" id="KW-1005">Bacterial flagellum biogenesis</keyword>
<name>A0A0U2V2W5_9GAMM</name>
<protein>
    <submittedName>
        <fullName evidence="6">Flagellar hook-length control protein FliK</fullName>
    </submittedName>
</protein>
<keyword evidence="6" id="KW-0969">Cilium</keyword>
<evidence type="ECO:0000259" key="5">
    <source>
        <dbReference type="Pfam" id="PF02120"/>
    </source>
</evidence>
<dbReference type="OrthoDB" id="1792985at2"/>
<feature type="compositionally biased region" description="Polar residues" evidence="4">
    <location>
        <begin position="506"/>
        <end position="526"/>
    </location>
</feature>
<dbReference type="Gene3D" id="3.30.750.140">
    <property type="match status" value="1"/>
</dbReference>
<accession>A0A0U2V2W5</accession>
<dbReference type="PATRIC" id="fig|1315283.4.peg.801"/>
<evidence type="ECO:0000313" key="7">
    <source>
        <dbReference type="Proteomes" id="UP000065261"/>
    </source>
</evidence>
<evidence type="ECO:0000313" key="6">
    <source>
        <dbReference type="EMBL" id="ALS32204.1"/>
    </source>
</evidence>
<feature type="compositionally biased region" description="Polar residues" evidence="4">
    <location>
        <begin position="15"/>
        <end position="25"/>
    </location>
</feature>
<dbReference type="Proteomes" id="UP000065261">
    <property type="component" value="Chromosome I"/>
</dbReference>
<organism evidence="6">
    <name type="scientific">Pseudoalteromonas translucida KMM 520</name>
    <dbReference type="NCBI Taxonomy" id="1315283"/>
    <lineage>
        <taxon>Bacteria</taxon>
        <taxon>Pseudomonadati</taxon>
        <taxon>Pseudomonadota</taxon>
        <taxon>Gammaproteobacteria</taxon>
        <taxon>Alteromonadales</taxon>
        <taxon>Pseudoalteromonadaceae</taxon>
        <taxon>Pseudoalteromonas</taxon>
    </lineage>
</organism>
<dbReference type="Pfam" id="PF02120">
    <property type="entry name" value="Flg_hook"/>
    <property type="match status" value="1"/>
</dbReference>
<feature type="region of interest" description="Disordered" evidence="4">
    <location>
        <begin position="13"/>
        <end position="72"/>
    </location>
</feature>
<dbReference type="PANTHER" id="PTHR37533">
    <property type="entry name" value="FLAGELLAR HOOK-LENGTH CONTROL PROTEIN"/>
    <property type="match status" value="1"/>
</dbReference>
<gene>
    <name evidence="6" type="primary">fliK</name>
    <name evidence="6" type="ORF">PTRA_a0909</name>
</gene>
<dbReference type="AlphaFoldDB" id="A0A0U2V2W5"/>
<keyword evidence="6" id="KW-0966">Cell projection</keyword>
<reference evidence="6 7" key="1">
    <citation type="submission" date="2015-03" db="EMBL/GenBank/DDBJ databases">
        <authorList>
            <person name="Murphy D."/>
        </authorList>
    </citation>
    <scope>NUCLEOTIDE SEQUENCE [LARGE SCALE GENOMIC DNA]</scope>
    <source>
        <strain evidence="6 7">KMM 520</strain>
    </source>
</reference>
<dbReference type="InterPro" id="IPR038610">
    <property type="entry name" value="FliK-like_C_sf"/>
</dbReference>
<comment type="function">
    <text evidence="1">Controls the length of the flagellar hook.</text>
</comment>
<dbReference type="RefSeq" id="WP_058372789.1">
    <property type="nucleotide sequence ID" value="NZ_CP011034.1"/>
</dbReference>
<keyword evidence="6" id="KW-0282">Flagellum</keyword>
<dbReference type="PRINTS" id="PR01007">
    <property type="entry name" value="FLGHOOKFLIK"/>
</dbReference>
<evidence type="ECO:0000256" key="1">
    <source>
        <dbReference type="ARBA" id="ARBA00003944"/>
    </source>
</evidence>
<dbReference type="InterPro" id="IPR001635">
    <property type="entry name" value="Flag_hook_Flik"/>
</dbReference>
<feature type="domain" description="Flagellar hook-length control protein-like C-terminal" evidence="5">
    <location>
        <begin position="398"/>
        <end position="480"/>
    </location>
</feature>
<evidence type="ECO:0000256" key="4">
    <source>
        <dbReference type="SAM" id="MobiDB-lite"/>
    </source>
</evidence>
<dbReference type="GO" id="GO:0009424">
    <property type="term" value="C:bacterial-type flagellum hook"/>
    <property type="evidence" value="ECO:0007669"/>
    <property type="project" value="InterPro"/>
</dbReference>
<dbReference type="EMBL" id="CP011034">
    <property type="protein sequence ID" value="ALS32204.1"/>
    <property type="molecule type" value="Genomic_DNA"/>
</dbReference>
<feature type="compositionally biased region" description="Polar residues" evidence="4">
    <location>
        <begin position="48"/>
        <end position="62"/>
    </location>
</feature>